<dbReference type="HOGENOM" id="CLU_039613_6_2_9"/>
<dbReference type="SUPFAM" id="SSF53850">
    <property type="entry name" value="Periplasmic binding protein-like II"/>
    <property type="match status" value="1"/>
</dbReference>
<dbReference type="GO" id="GO:0005829">
    <property type="term" value="C:cytosol"/>
    <property type="evidence" value="ECO:0007669"/>
    <property type="project" value="TreeGrafter"/>
</dbReference>
<dbReference type="GO" id="GO:0003677">
    <property type="term" value="F:DNA binding"/>
    <property type="evidence" value="ECO:0007669"/>
    <property type="project" value="UniProtKB-KW"/>
</dbReference>
<dbReference type="PRINTS" id="PR00039">
    <property type="entry name" value="HTHLYSR"/>
</dbReference>
<evidence type="ECO:0000256" key="3">
    <source>
        <dbReference type="ARBA" id="ARBA00023125"/>
    </source>
</evidence>
<evidence type="ECO:0000256" key="2">
    <source>
        <dbReference type="ARBA" id="ARBA00023015"/>
    </source>
</evidence>
<comment type="similarity">
    <text evidence="1">Belongs to the LysR transcriptional regulatory family.</text>
</comment>
<organism evidence="6 7">
    <name type="scientific">Desulfitobacterium dichloroeliminans (strain LMG P-21439 / DCA1)</name>
    <dbReference type="NCBI Taxonomy" id="871963"/>
    <lineage>
        <taxon>Bacteria</taxon>
        <taxon>Bacillati</taxon>
        <taxon>Bacillota</taxon>
        <taxon>Clostridia</taxon>
        <taxon>Eubacteriales</taxon>
        <taxon>Desulfitobacteriaceae</taxon>
        <taxon>Desulfitobacterium</taxon>
    </lineage>
</organism>
<dbReference type="AlphaFoldDB" id="L0FBN0"/>
<keyword evidence="3" id="KW-0238">DNA-binding</keyword>
<evidence type="ECO:0000313" key="7">
    <source>
        <dbReference type="Proteomes" id="UP000010797"/>
    </source>
</evidence>
<dbReference type="Gene3D" id="3.40.190.290">
    <property type="match status" value="1"/>
</dbReference>
<name>L0FBN0_DESDL</name>
<dbReference type="EMBL" id="CP003344">
    <property type="protein sequence ID" value="AGA70041.1"/>
    <property type="molecule type" value="Genomic_DNA"/>
</dbReference>
<gene>
    <name evidence="6" type="ordered locus">Desdi_2625</name>
</gene>
<dbReference type="SUPFAM" id="SSF46785">
    <property type="entry name" value="Winged helix' DNA-binding domain"/>
    <property type="match status" value="1"/>
</dbReference>
<keyword evidence="7" id="KW-1185">Reference proteome</keyword>
<evidence type="ECO:0000256" key="1">
    <source>
        <dbReference type="ARBA" id="ARBA00009437"/>
    </source>
</evidence>
<sequence length="310" mass="35624">MRIEQLEQIIKIDEFRSMSKAANALFLSQPSLSVSVSRLEEELGLKIFERSSTGVVPSEQGKAVLELAKYILSLSEKIKGIMDEKNVPIHNLQMAVPGALANAIVPDLLMKFHTLYPKFCLHIHEAPYYEIVENMDKGAYSIGVITCDPEGKDNLLKQLKDLDIEYEIVFGGQTRLLVFLSSKNPLSDREWLSSSDLKSMKMVSYKENYVQTSKTLKYHLDKPIIVEDIELLKKLISDDFGFSIFPEILSINDLYMNRGMIKAIPIQEFSEQWDIFILYTHYESLSFMERELLTLVKELIQDNMVKKQIQ</sequence>
<dbReference type="RefSeq" id="WP_015263012.1">
    <property type="nucleotide sequence ID" value="NC_019903.1"/>
</dbReference>
<dbReference type="InterPro" id="IPR005119">
    <property type="entry name" value="LysR_subst-bd"/>
</dbReference>
<dbReference type="GO" id="GO:0003700">
    <property type="term" value="F:DNA-binding transcription factor activity"/>
    <property type="evidence" value="ECO:0007669"/>
    <property type="project" value="InterPro"/>
</dbReference>
<dbReference type="PANTHER" id="PTHR30419:SF8">
    <property type="entry name" value="NITROGEN ASSIMILATION TRANSCRIPTIONAL ACTIVATOR-RELATED"/>
    <property type="match status" value="1"/>
</dbReference>
<reference evidence="7" key="1">
    <citation type="submission" date="2012-02" db="EMBL/GenBank/DDBJ databases">
        <title>Complete sequence of Desulfitobacterium dichloroeliminans LMG P-21439.</title>
        <authorList>
            <person name="Lucas S."/>
            <person name="Han J."/>
            <person name="Lapidus A."/>
            <person name="Cheng J.-F."/>
            <person name="Goodwin L."/>
            <person name="Pitluck S."/>
            <person name="Peters L."/>
            <person name="Ovchinnikova G."/>
            <person name="Teshima H."/>
            <person name="Detter J.C."/>
            <person name="Han C."/>
            <person name="Tapia R."/>
            <person name="Land M."/>
            <person name="Hauser L."/>
            <person name="Kyrpides N."/>
            <person name="Ivanova N."/>
            <person name="Pagani I."/>
            <person name="Kruse T."/>
            <person name="de Vos W.M."/>
            <person name="Boon N."/>
            <person name="Smidt H."/>
            <person name="Woyke T."/>
        </authorList>
    </citation>
    <scope>NUCLEOTIDE SEQUENCE [LARGE SCALE GENOMIC DNA]</scope>
    <source>
        <strain evidence="7">LMG P-21439 / DCA1</strain>
    </source>
</reference>
<dbReference type="Proteomes" id="UP000010797">
    <property type="component" value="Chromosome"/>
</dbReference>
<dbReference type="InterPro" id="IPR036388">
    <property type="entry name" value="WH-like_DNA-bd_sf"/>
</dbReference>
<proteinExistence type="inferred from homology"/>
<dbReference type="OrthoDB" id="9803714at2"/>
<dbReference type="Pfam" id="PF00126">
    <property type="entry name" value="HTH_1"/>
    <property type="match status" value="1"/>
</dbReference>
<evidence type="ECO:0000313" key="6">
    <source>
        <dbReference type="EMBL" id="AGA70041.1"/>
    </source>
</evidence>
<dbReference type="InterPro" id="IPR000847">
    <property type="entry name" value="LysR_HTH_N"/>
</dbReference>
<evidence type="ECO:0000256" key="4">
    <source>
        <dbReference type="ARBA" id="ARBA00023163"/>
    </source>
</evidence>
<dbReference type="KEGG" id="ddl:Desdi_2625"/>
<feature type="domain" description="HTH lysR-type" evidence="5">
    <location>
        <begin position="1"/>
        <end position="58"/>
    </location>
</feature>
<dbReference type="Gene3D" id="1.10.10.10">
    <property type="entry name" value="Winged helix-like DNA-binding domain superfamily/Winged helix DNA-binding domain"/>
    <property type="match status" value="1"/>
</dbReference>
<protein>
    <submittedName>
        <fullName evidence="6">Transcriptional regulator</fullName>
    </submittedName>
</protein>
<dbReference type="PANTHER" id="PTHR30419">
    <property type="entry name" value="HTH-TYPE TRANSCRIPTIONAL REGULATOR YBHD"/>
    <property type="match status" value="1"/>
</dbReference>
<dbReference type="eggNOG" id="COG0583">
    <property type="taxonomic scope" value="Bacteria"/>
</dbReference>
<dbReference type="InterPro" id="IPR050950">
    <property type="entry name" value="HTH-type_LysR_regulators"/>
</dbReference>
<keyword evidence="2" id="KW-0805">Transcription regulation</keyword>
<evidence type="ECO:0000259" key="5">
    <source>
        <dbReference type="PROSITE" id="PS50931"/>
    </source>
</evidence>
<dbReference type="PROSITE" id="PS50931">
    <property type="entry name" value="HTH_LYSR"/>
    <property type="match status" value="1"/>
</dbReference>
<dbReference type="STRING" id="871963.Desdi_2625"/>
<dbReference type="Pfam" id="PF03466">
    <property type="entry name" value="LysR_substrate"/>
    <property type="match status" value="1"/>
</dbReference>
<dbReference type="CDD" id="cd05466">
    <property type="entry name" value="PBP2_LTTR_substrate"/>
    <property type="match status" value="1"/>
</dbReference>
<keyword evidence="4" id="KW-0804">Transcription</keyword>
<dbReference type="InterPro" id="IPR036390">
    <property type="entry name" value="WH_DNA-bd_sf"/>
</dbReference>
<accession>L0FBN0</accession>